<evidence type="ECO:0000256" key="6">
    <source>
        <dbReference type="PROSITE-ProRule" id="PRU00175"/>
    </source>
</evidence>
<evidence type="ECO:0000313" key="9">
    <source>
        <dbReference type="EMBL" id="KAB8293466.1"/>
    </source>
</evidence>
<dbReference type="InterPro" id="IPR013083">
    <property type="entry name" value="Znf_RING/FYVE/PHD"/>
</dbReference>
<dbReference type="InterPro" id="IPR001841">
    <property type="entry name" value="Znf_RING"/>
</dbReference>
<evidence type="ECO:0000256" key="7">
    <source>
        <dbReference type="SAM" id="MobiDB-lite"/>
    </source>
</evidence>
<sequence length="633" mass="71086">MSHQDIDREPEVPTPIEEDPKPEEYPNLAGAGPSKETSSDESTIDKAKLLAEGKTLVDEKCGICTDVLNNAAILQPCSHYACYSCIKVWLSPENNHSCPFCRKRVLEYHYNYLNGGEHKVYSVVKEQEKAIENERNRGVMLIRQDLYRHHLRGEWMGGPRYGGFGAVTGEHITRSMGNRRVLSLWLRRELALVLEDIGQHFELRPLSRLDQAKWVEVRIMILLQSRENEEALARSLEKYLGKNTRLFLKDLGSVLFSSYENLEEWDQDMAYHAYFQHVPVRQQRPGARPVIRRMPRLHAMPQNEDPQDEHIWWIPDGEKYAQGSQGAQNIQVINEDQNAQNAQEAQDSQIANEDQGAQDVQSIHQNLPAGVPEVDRGSPVMIEQSALGANRRHTIRDQSDPNVQVFGHVYLGGDMQQGPEPATDPNTHGINEDENINSQNTFVIDNHQSSIHSQEDISLVIQASESDQSPATGELQATASLEPVDGSQLSIAPPEARDEISPETRVPANATGSIVSEAAGTRSQLVVVQTLHVEVEARGNGTLSSMNHVSSTHLVVKEQDEQVFFISSGGGIFNRDTSTAEVDDVILTPANEDHPVPKARRLRRALNRLKTYFKKCIKVIKIGKNFIEKDRDH</sequence>
<gene>
    <name evidence="9" type="ORF">EYC80_007776</name>
</gene>
<dbReference type="PROSITE" id="PS50089">
    <property type="entry name" value="ZF_RING_2"/>
    <property type="match status" value="1"/>
</dbReference>
<proteinExistence type="predicted"/>
<comment type="catalytic activity">
    <reaction evidence="1">
        <text>S-ubiquitinyl-[E2 ubiquitin-conjugating enzyme]-L-cysteine + [acceptor protein]-L-lysine = [E2 ubiquitin-conjugating enzyme]-L-cysteine + N(6)-ubiquitinyl-[acceptor protein]-L-lysine.</text>
        <dbReference type="EC" id="2.3.2.27"/>
    </reaction>
</comment>
<organism evidence="9 10">
    <name type="scientific">Monilinia laxa</name>
    <name type="common">Brown rot fungus</name>
    <name type="synonym">Sclerotinia laxa</name>
    <dbReference type="NCBI Taxonomy" id="61186"/>
    <lineage>
        <taxon>Eukaryota</taxon>
        <taxon>Fungi</taxon>
        <taxon>Dikarya</taxon>
        <taxon>Ascomycota</taxon>
        <taxon>Pezizomycotina</taxon>
        <taxon>Leotiomycetes</taxon>
        <taxon>Helotiales</taxon>
        <taxon>Sclerotiniaceae</taxon>
        <taxon>Monilinia</taxon>
    </lineage>
</organism>
<dbReference type="Proteomes" id="UP000326757">
    <property type="component" value="Unassembled WGS sequence"/>
</dbReference>
<accession>A0A5N6JWZ6</accession>
<feature type="region of interest" description="Disordered" evidence="7">
    <location>
        <begin position="479"/>
        <end position="506"/>
    </location>
</feature>
<dbReference type="GO" id="GO:0000209">
    <property type="term" value="P:protein polyubiquitination"/>
    <property type="evidence" value="ECO:0007669"/>
    <property type="project" value="TreeGrafter"/>
</dbReference>
<feature type="region of interest" description="Disordered" evidence="7">
    <location>
        <begin position="1"/>
        <end position="43"/>
    </location>
</feature>
<dbReference type="GO" id="GO:0008270">
    <property type="term" value="F:zinc ion binding"/>
    <property type="evidence" value="ECO:0007669"/>
    <property type="project" value="UniProtKB-KW"/>
</dbReference>
<keyword evidence="3" id="KW-0808">Transferase</keyword>
<keyword evidence="5" id="KW-0804">Transcription</keyword>
<keyword evidence="6" id="KW-0863">Zinc-finger</keyword>
<dbReference type="Pfam" id="PF13920">
    <property type="entry name" value="zf-C3HC4_3"/>
    <property type="match status" value="1"/>
</dbReference>
<reference evidence="9 10" key="1">
    <citation type="submission" date="2019-06" db="EMBL/GenBank/DDBJ databases">
        <title>Genome Sequence of the Brown Rot Fungal Pathogen Monilinia laxa.</title>
        <authorList>
            <person name="De Miccolis Angelini R.M."/>
            <person name="Landi L."/>
            <person name="Abate D."/>
            <person name="Pollastro S."/>
            <person name="Romanazzi G."/>
            <person name="Faretra F."/>
        </authorList>
    </citation>
    <scope>NUCLEOTIDE SEQUENCE [LARGE SCALE GENOMIC DNA]</scope>
    <source>
        <strain evidence="9 10">Mlax316</strain>
    </source>
</reference>
<feature type="domain" description="RING-type" evidence="8">
    <location>
        <begin position="61"/>
        <end position="102"/>
    </location>
</feature>
<protein>
    <recommendedName>
        <fullName evidence="2">RING-type E3 ubiquitin transferase</fullName>
        <ecNumber evidence="2">2.3.2.27</ecNumber>
    </recommendedName>
</protein>
<dbReference type="GO" id="GO:0006513">
    <property type="term" value="P:protein monoubiquitination"/>
    <property type="evidence" value="ECO:0007669"/>
    <property type="project" value="TreeGrafter"/>
</dbReference>
<keyword evidence="4" id="KW-0805">Transcription regulation</keyword>
<dbReference type="EC" id="2.3.2.27" evidence="2"/>
<dbReference type="OrthoDB" id="21204at2759"/>
<evidence type="ECO:0000256" key="4">
    <source>
        <dbReference type="ARBA" id="ARBA00023015"/>
    </source>
</evidence>
<evidence type="ECO:0000313" key="10">
    <source>
        <dbReference type="Proteomes" id="UP000326757"/>
    </source>
</evidence>
<dbReference type="SUPFAM" id="SSF57850">
    <property type="entry name" value="RING/U-box"/>
    <property type="match status" value="1"/>
</dbReference>
<feature type="compositionally biased region" description="Basic and acidic residues" evidence="7">
    <location>
        <begin position="1"/>
        <end position="11"/>
    </location>
</feature>
<evidence type="ECO:0000256" key="5">
    <source>
        <dbReference type="ARBA" id="ARBA00023163"/>
    </source>
</evidence>
<comment type="caution">
    <text evidence="9">The sequence shown here is derived from an EMBL/GenBank/DDBJ whole genome shotgun (WGS) entry which is preliminary data.</text>
</comment>
<evidence type="ECO:0000256" key="2">
    <source>
        <dbReference type="ARBA" id="ARBA00012483"/>
    </source>
</evidence>
<keyword evidence="10" id="KW-1185">Reference proteome</keyword>
<dbReference type="Gene3D" id="3.30.40.10">
    <property type="entry name" value="Zinc/RING finger domain, C3HC4 (zinc finger)"/>
    <property type="match status" value="1"/>
</dbReference>
<dbReference type="SMART" id="SM00184">
    <property type="entry name" value="RING"/>
    <property type="match status" value="1"/>
</dbReference>
<dbReference type="AlphaFoldDB" id="A0A5N6JWZ6"/>
<dbReference type="PANTHER" id="PTHR46077:SF1">
    <property type="entry name" value="TOP1 BINDING ARGININE_SERINE RICH PROTEIN, E3 UBIQUITIN LIGASE"/>
    <property type="match status" value="1"/>
</dbReference>
<keyword evidence="6" id="KW-0479">Metal-binding</keyword>
<keyword evidence="6" id="KW-0862">Zinc</keyword>
<name>A0A5N6JWZ6_MONLA</name>
<evidence type="ECO:0000256" key="3">
    <source>
        <dbReference type="ARBA" id="ARBA00022679"/>
    </source>
</evidence>
<evidence type="ECO:0000256" key="1">
    <source>
        <dbReference type="ARBA" id="ARBA00000900"/>
    </source>
</evidence>
<evidence type="ECO:0000259" key="8">
    <source>
        <dbReference type="PROSITE" id="PS50089"/>
    </source>
</evidence>
<feature type="region of interest" description="Disordered" evidence="7">
    <location>
        <begin position="338"/>
        <end position="360"/>
    </location>
</feature>
<dbReference type="EMBL" id="VIGI01000012">
    <property type="protein sequence ID" value="KAB8293466.1"/>
    <property type="molecule type" value="Genomic_DNA"/>
</dbReference>
<feature type="compositionally biased region" description="Low complexity" evidence="7">
    <location>
        <begin position="338"/>
        <end position="347"/>
    </location>
</feature>
<dbReference type="PANTHER" id="PTHR46077">
    <property type="entry name" value="E3 UBIQUITIN-PROTEIN LIGASE TOPORS"/>
    <property type="match status" value="1"/>
</dbReference>
<dbReference type="GO" id="GO:0061630">
    <property type="term" value="F:ubiquitin protein ligase activity"/>
    <property type="evidence" value="ECO:0007669"/>
    <property type="project" value="UniProtKB-EC"/>
</dbReference>